<evidence type="ECO:0000256" key="6">
    <source>
        <dbReference type="PROSITE-ProRule" id="PRU00175"/>
    </source>
</evidence>
<dbReference type="EMBL" id="JBBPHU010000002">
    <property type="protein sequence ID" value="KAK7521600.1"/>
    <property type="molecule type" value="Genomic_DNA"/>
</dbReference>
<dbReference type="PANTHER" id="PTHR46077:SF1">
    <property type="entry name" value="TOP1 BINDING ARGININE_SERINE RICH PROTEIN, E3 UBIQUITIN LIGASE"/>
    <property type="match status" value="1"/>
</dbReference>
<dbReference type="SMART" id="SM00184">
    <property type="entry name" value="RING"/>
    <property type="match status" value="1"/>
</dbReference>
<evidence type="ECO:0000256" key="2">
    <source>
        <dbReference type="ARBA" id="ARBA00012483"/>
    </source>
</evidence>
<evidence type="ECO:0000259" key="8">
    <source>
        <dbReference type="PROSITE" id="PS50089"/>
    </source>
</evidence>
<keyword evidence="10" id="KW-1185">Reference proteome</keyword>
<dbReference type="InterPro" id="IPR013083">
    <property type="entry name" value="Znf_RING/FYVE/PHD"/>
</dbReference>
<evidence type="ECO:0000313" key="9">
    <source>
        <dbReference type="EMBL" id="KAK7521600.1"/>
    </source>
</evidence>
<dbReference type="InterPro" id="IPR001841">
    <property type="entry name" value="Znf_RING"/>
</dbReference>
<organism evidence="9 10">
    <name type="scientific">Phyllosticta citriasiana</name>
    <dbReference type="NCBI Taxonomy" id="595635"/>
    <lineage>
        <taxon>Eukaryota</taxon>
        <taxon>Fungi</taxon>
        <taxon>Dikarya</taxon>
        <taxon>Ascomycota</taxon>
        <taxon>Pezizomycotina</taxon>
        <taxon>Dothideomycetes</taxon>
        <taxon>Dothideomycetes incertae sedis</taxon>
        <taxon>Botryosphaeriales</taxon>
        <taxon>Phyllostictaceae</taxon>
        <taxon>Phyllosticta</taxon>
    </lineage>
</organism>
<evidence type="ECO:0000313" key="10">
    <source>
        <dbReference type="Proteomes" id="UP001363622"/>
    </source>
</evidence>
<dbReference type="Gene3D" id="3.30.40.10">
    <property type="entry name" value="Zinc/RING finger domain, C3HC4 (zinc finger)"/>
    <property type="match status" value="1"/>
</dbReference>
<keyword evidence="6" id="KW-0862">Zinc</keyword>
<accession>A0ABR1KY85</accession>
<comment type="caution">
    <text evidence="9">The sequence shown here is derived from an EMBL/GenBank/DDBJ whole genome shotgun (WGS) entry which is preliminary data.</text>
</comment>
<keyword evidence="6" id="KW-0863">Zinc-finger</keyword>
<comment type="catalytic activity">
    <reaction evidence="1">
        <text>S-ubiquitinyl-[E2 ubiquitin-conjugating enzyme]-L-cysteine + [acceptor protein]-L-lysine = [E2 ubiquitin-conjugating enzyme]-L-cysteine + N(6)-ubiquitinyl-[acceptor protein]-L-lysine.</text>
        <dbReference type="EC" id="2.3.2.27"/>
    </reaction>
</comment>
<keyword evidence="4" id="KW-0805">Transcription regulation</keyword>
<dbReference type="PANTHER" id="PTHR46077">
    <property type="entry name" value="E3 UBIQUITIN-PROTEIN LIGASE TOPORS"/>
    <property type="match status" value="1"/>
</dbReference>
<evidence type="ECO:0000256" key="1">
    <source>
        <dbReference type="ARBA" id="ARBA00000900"/>
    </source>
</evidence>
<reference evidence="9 10" key="1">
    <citation type="submission" date="2024-04" db="EMBL/GenBank/DDBJ databases">
        <title>Phyllosticta paracitricarpa is synonymous to the EU quarantine fungus P. citricarpa based on phylogenomic analyses.</title>
        <authorList>
            <consortium name="Lawrence Berkeley National Laboratory"/>
            <person name="Van Ingen-Buijs V.A."/>
            <person name="Van Westerhoven A.C."/>
            <person name="Haridas S."/>
            <person name="Skiadas P."/>
            <person name="Martin F."/>
            <person name="Groenewald J.Z."/>
            <person name="Crous P.W."/>
            <person name="Seidl M.F."/>
        </authorList>
    </citation>
    <scope>NUCLEOTIDE SEQUENCE [LARGE SCALE GENOMIC DNA]</scope>
    <source>
        <strain evidence="9 10">CBS 123371</strain>
    </source>
</reference>
<dbReference type="Pfam" id="PF13639">
    <property type="entry name" value="zf-RING_2"/>
    <property type="match status" value="1"/>
</dbReference>
<evidence type="ECO:0000256" key="3">
    <source>
        <dbReference type="ARBA" id="ARBA00022679"/>
    </source>
</evidence>
<protein>
    <recommendedName>
        <fullName evidence="2">RING-type E3 ubiquitin transferase</fullName>
        <ecNumber evidence="2">2.3.2.27</ecNumber>
    </recommendedName>
</protein>
<evidence type="ECO:0000256" key="5">
    <source>
        <dbReference type="ARBA" id="ARBA00023163"/>
    </source>
</evidence>
<sequence>MQSFHKESHVAPEPPHRRRRSKLEDCVICLDMISERAVSVPCNHCTFDFLCLVSWLQECSKCPLCKTDITEVQYDWRAPDDFKSYKLPPAKDKDTTSNARRQQPLRPRRNRHLRRNRPRDPSPTPDMALIRRRYVYRYELFSRHVGANRISCYSSITPERFTNSADSQSRARAFIRRELRVFLSSDGPSAAVSQTSNSEWLLEYIVTILKFHDLKGSSGAAEDMLQDFIGRQNARLFLHELGAWLRSPYTRLPDWDRHVQYSVPLPTNESEAERPPPSGIKRRYVPD</sequence>
<evidence type="ECO:0000256" key="7">
    <source>
        <dbReference type="SAM" id="MobiDB-lite"/>
    </source>
</evidence>
<dbReference type="EC" id="2.3.2.27" evidence="2"/>
<dbReference type="PROSITE" id="PS50089">
    <property type="entry name" value="ZF_RING_2"/>
    <property type="match status" value="1"/>
</dbReference>
<dbReference type="SUPFAM" id="SSF57850">
    <property type="entry name" value="RING/U-box"/>
    <property type="match status" value="1"/>
</dbReference>
<feature type="region of interest" description="Disordered" evidence="7">
    <location>
        <begin position="84"/>
        <end position="126"/>
    </location>
</feature>
<keyword evidence="6" id="KW-0479">Metal-binding</keyword>
<feature type="domain" description="RING-type" evidence="8">
    <location>
        <begin position="26"/>
        <end position="66"/>
    </location>
</feature>
<name>A0ABR1KY85_9PEZI</name>
<keyword evidence="5" id="KW-0804">Transcription</keyword>
<feature type="compositionally biased region" description="Basic and acidic residues" evidence="7">
    <location>
        <begin position="84"/>
        <end position="95"/>
    </location>
</feature>
<gene>
    <name evidence="9" type="ORF">IWZ03DRAFT_97623</name>
</gene>
<proteinExistence type="predicted"/>
<feature type="compositionally biased region" description="Basic residues" evidence="7">
    <location>
        <begin position="106"/>
        <end position="117"/>
    </location>
</feature>
<dbReference type="Proteomes" id="UP001363622">
    <property type="component" value="Unassembled WGS sequence"/>
</dbReference>
<feature type="region of interest" description="Disordered" evidence="7">
    <location>
        <begin position="266"/>
        <end position="287"/>
    </location>
</feature>
<keyword evidence="3" id="KW-0808">Transferase</keyword>
<evidence type="ECO:0000256" key="4">
    <source>
        <dbReference type="ARBA" id="ARBA00023015"/>
    </source>
</evidence>